<dbReference type="GO" id="GO:0061630">
    <property type="term" value="F:ubiquitin protein ligase activity"/>
    <property type="evidence" value="ECO:0007669"/>
    <property type="project" value="UniProtKB-EC"/>
</dbReference>
<evidence type="ECO:0000256" key="1">
    <source>
        <dbReference type="ARBA" id="ARBA00000900"/>
    </source>
</evidence>
<evidence type="ECO:0000313" key="9">
    <source>
        <dbReference type="Proteomes" id="UP000593576"/>
    </source>
</evidence>
<dbReference type="SUPFAM" id="SSF57850">
    <property type="entry name" value="RING/U-box"/>
    <property type="match status" value="1"/>
</dbReference>
<dbReference type="SMART" id="SM00184">
    <property type="entry name" value="RING"/>
    <property type="match status" value="1"/>
</dbReference>
<dbReference type="AlphaFoldDB" id="A0A7J9MT23"/>
<evidence type="ECO:0000256" key="4">
    <source>
        <dbReference type="ARBA" id="ARBA00022771"/>
    </source>
</evidence>
<proteinExistence type="predicted"/>
<evidence type="ECO:0000259" key="7">
    <source>
        <dbReference type="PROSITE" id="PS50089"/>
    </source>
</evidence>
<dbReference type="PANTHER" id="PTHR15710">
    <property type="entry name" value="E3 UBIQUITIN-PROTEIN LIGASE PRAJA"/>
    <property type="match status" value="1"/>
</dbReference>
<dbReference type="GO" id="GO:0008270">
    <property type="term" value="F:zinc ion binding"/>
    <property type="evidence" value="ECO:0007669"/>
    <property type="project" value="UniProtKB-KW"/>
</dbReference>
<dbReference type="InterPro" id="IPR013083">
    <property type="entry name" value="Znf_RING/FYVE/PHD"/>
</dbReference>
<dbReference type="EC" id="2.3.2.27" evidence="2"/>
<dbReference type="GO" id="GO:0016567">
    <property type="term" value="P:protein ubiquitination"/>
    <property type="evidence" value="ECO:0007669"/>
    <property type="project" value="TreeGrafter"/>
</dbReference>
<reference evidence="8 9" key="1">
    <citation type="journal article" date="2019" name="Genome Biol. Evol.">
        <title>Insights into the evolution of the New World diploid cottons (Gossypium, subgenus Houzingenia) based on genome sequencing.</title>
        <authorList>
            <person name="Grover C.E."/>
            <person name="Arick M.A. 2nd"/>
            <person name="Thrash A."/>
            <person name="Conover J.L."/>
            <person name="Sanders W.S."/>
            <person name="Peterson D.G."/>
            <person name="Frelichowski J.E."/>
            <person name="Scheffler J.A."/>
            <person name="Scheffler B.E."/>
            <person name="Wendel J.F."/>
        </authorList>
    </citation>
    <scope>NUCLEOTIDE SEQUENCE [LARGE SCALE GENOMIC DNA]</scope>
    <source>
        <strain evidence="8">1</strain>
        <tissue evidence="8">Leaf</tissue>
    </source>
</reference>
<accession>A0A7J9MT23</accession>
<evidence type="ECO:0000256" key="3">
    <source>
        <dbReference type="ARBA" id="ARBA00022723"/>
    </source>
</evidence>
<dbReference type="OrthoDB" id="931741at2759"/>
<name>A0A7J9MT23_GOSSC</name>
<feature type="domain" description="RING-type" evidence="7">
    <location>
        <begin position="154"/>
        <end position="195"/>
    </location>
</feature>
<evidence type="ECO:0000256" key="5">
    <source>
        <dbReference type="ARBA" id="ARBA00022833"/>
    </source>
</evidence>
<protein>
    <recommendedName>
        <fullName evidence="2">RING-type E3 ubiquitin transferase</fullName>
        <ecNumber evidence="2">2.3.2.27</ecNumber>
    </recommendedName>
</protein>
<evidence type="ECO:0000256" key="6">
    <source>
        <dbReference type="PROSITE-ProRule" id="PRU00175"/>
    </source>
</evidence>
<keyword evidence="5" id="KW-0862">Zinc</keyword>
<dbReference type="Pfam" id="PF13639">
    <property type="entry name" value="zf-RING_2"/>
    <property type="match status" value="1"/>
</dbReference>
<keyword evidence="3" id="KW-0479">Metal-binding</keyword>
<keyword evidence="4 6" id="KW-0863">Zinc-finger</keyword>
<dbReference type="GO" id="GO:0005737">
    <property type="term" value="C:cytoplasm"/>
    <property type="evidence" value="ECO:0007669"/>
    <property type="project" value="TreeGrafter"/>
</dbReference>
<sequence length="262" mass="30300">MASTPNEYAIFHHCTFQNRIIPQTPDIAPRFMNFRLSSDFVLVSVHHDCLANIHTTSNDPLSLRQTFRFKLNIVEMSSSFTKFLIQASIVDHYNDRILMGRAIAKSELEFENVKNGFHADHSKNINDGMVLAKESLVKEMLKTVRIEVGDEEDCIICLEELKVGFDAFRMPCSHTFHGDCIEKWLRHGHCCPIYRLVKREVPDDLLKCLGELWLPPDTDYRAEHMKARISSIKASSRSNNQQFRRWMNFGFVMSKQRASAFA</sequence>
<dbReference type="PROSITE" id="PS50089">
    <property type="entry name" value="ZF_RING_2"/>
    <property type="match status" value="1"/>
</dbReference>
<gene>
    <name evidence="8" type="ORF">Goshw_011321</name>
</gene>
<evidence type="ECO:0000313" key="8">
    <source>
        <dbReference type="EMBL" id="MBA0874084.1"/>
    </source>
</evidence>
<organism evidence="8 9">
    <name type="scientific">Gossypium schwendimanii</name>
    <name type="common">Cotton</name>
    <dbReference type="NCBI Taxonomy" id="34291"/>
    <lineage>
        <taxon>Eukaryota</taxon>
        <taxon>Viridiplantae</taxon>
        <taxon>Streptophyta</taxon>
        <taxon>Embryophyta</taxon>
        <taxon>Tracheophyta</taxon>
        <taxon>Spermatophyta</taxon>
        <taxon>Magnoliopsida</taxon>
        <taxon>eudicotyledons</taxon>
        <taxon>Gunneridae</taxon>
        <taxon>Pentapetalae</taxon>
        <taxon>rosids</taxon>
        <taxon>malvids</taxon>
        <taxon>Malvales</taxon>
        <taxon>Malvaceae</taxon>
        <taxon>Malvoideae</taxon>
        <taxon>Gossypium</taxon>
    </lineage>
</organism>
<dbReference type="PANTHER" id="PTHR15710:SF59">
    <property type="entry name" value="E3 UBIQUITIN-PROTEIN LIGASE SDIR1-LIKE"/>
    <property type="match status" value="1"/>
</dbReference>
<dbReference type="EMBL" id="JABFAF010000013">
    <property type="protein sequence ID" value="MBA0874084.1"/>
    <property type="molecule type" value="Genomic_DNA"/>
</dbReference>
<dbReference type="InterPro" id="IPR001841">
    <property type="entry name" value="Znf_RING"/>
</dbReference>
<comment type="caution">
    <text evidence="8">The sequence shown here is derived from an EMBL/GenBank/DDBJ whole genome shotgun (WGS) entry which is preliminary data.</text>
</comment>
<evidence type="ECO:0000256" key="2">
    <source>
        <dbReference type="ARBA" id="ARBA00012483"/>
    </source>
</evidence>
<dbReference type="Gene3D" id="3.30.40.10">
    <property type="entry name" value="Zinc/RING finger domain, C3HC4 (zinc finger)"/>
    <property type="match status" value="1"/>
</dbReference>
<dbReference type="Proteomes" id="UP000593576">
    <property type="component" value="Unassembled WGS sequence"/>
</dbReference>
<keyword evidence="9" id="KW-1185">Reference proteome</keyword>
<comment type="catalytic activity">
    <reaction evidence="1">
        <text>S-ubiquitinyl-[E2 ubiquitin-conjugating enzyme]-L-cysteine + [acceptor protein]-L-lysine = [E2 ubiquitin-conjugating enzyme]-L-cysteine + N(6)-ubiquitinyl-[acceptor protein]-L-lysine.</text>
        <dbReference type="EC" id="2.3.2.27"/>
    </reaction>
</comment>